<dbReference type="GO" id="GO:0007274">
    <property type="term" value="P:neuromuscular synaptic transmission"/>
    <property type="evidence" value="ECO:0007669"/>
    <property type="project" value="TreeGrafter"/>
</dbReference>
<comment type="caution">
    <text evidence="2">The sequence shown here is derived from an EMBL/GenBank/DDBJ whole genome shotgun (WGS) entry which is preliminary data.</text>
</comment>
<dbReference type="AlphaFoldDB" id="A0A9Q0I8A4"/>
<evidence type="ECO:0000313" key="3">
    <source>
        <dbReference type="Proteomes" id="UP001148018"/>
    </source>
</evidence>
<dbReference type="GO" id="GO:0031594">
    <property type="term" value="C:neuromuscular junction"/>
    <property type="evidence" value="ECO:0007669"/>
    <property type="project" value="TreeGrafter"/>
</dbReference>
<keyword evidence="3" id="KW-1185">Reference proteome</keyword>
<evidence type="ECO:0000256" key="1">
    <source>
        <dbReference type="SAM" id="MobiDB-lite"/>
    </source>
</evidence>
<dbReference type="PANTHER" id="PTHR15735">
    <property type="entry name" value="FCH AND DOUBLE SH3 DOMAINS PROTEIN"/>
    <property type="match status" value="1"/>
</dbReference>
<dbReference type="Gene3D" id="1.20.1270.60">
    <property type="entry name" value="Arfaptin homology (AH) domain/BAR domain"/>
    <property type="match status" value="1"/>
</dbReference>
<organism evidence="2 3">
    <name type="scientific">Muraenolepis orangiensis</name>
    <name type="common">Patagonian moray cod</name>
    <dbReference type="NCBI Taxonomy" id="630683"/>
    <lineage>
        <taxon>Eukaryota</taxon>
        <taxon>Metazoa</taxon>
        <taxon>Chordata</taxon>
        <taxon>Craniata</taxon>
        <taxon>Vertebrata</taxon>
        <taxon>Euteleostomi</taxon>
        <taxon>Actinopterygii</taxon>
        <taxon>Neopterygii</taxon>
        <taxon>Teleostei</taxon>
        <taxon>Neoteleostei</taxon>
        <taxon>Acanthomorphata</taxon>
        <taxon>Zeiogadaria</taxon>
        <taxon>Gadariae</taxon>
        <taxon>Gadiformes</taxon>
        <taxon>Muraenolepidoidei</taxon>
        <taxon>Muraenolepididae</taxon>
        <taxon>Muraenolepis</taxon>
    </lineage>
</organism>
<proteinExistence type="predicted"/>
<feature type="non-terminal residue" evidence="2">
    <location>
        <position position="1"/>
    </location>
</feature>
<gene>
    <name evidence="2" type="ORF">NHX12_010889</name>
</gene>
<dbReference type="Proteomes" id="UP001148018">
    <property type="component" value="Unassembled WGS sequence"/>
</dbReference>
<feature type="non-terminal residue" evidence="2">
    <location>
        <position position="260"/>
    </location>
</feature>
<reference evidence="2" key="1">
    <citation type="submission" date="2022-07" db="EMBL/GenBank/DDBJ databases">
        <title>Chromosome-level genome of Muraenolepis orangiensis.</title>
        <authorList>
            <person name="Kim J."/>
        </authorList>
    </citation>
    <scope>NUCLEOTIDE SEQUENCE</scope>
    <source>
        <strain evidence="2">KU_S4_2022</strain>
        <tissue evidence="2">Muscle</tissue>
    </source>
</reference>
<evidence type="ECO:0000313" key="2">
    <source>
        <dbReference type="EMBL" id="KAJ3587291.1"/>
    </source>
</evidence>
<dbReference type="EMBL" id="JANIIK010000116">
    <property type="protein sequence ID" value="KAJ3587291.1"/>
    <property type="molecule type" value="Genomic_DNA"/>
</dbReference>
<feature type="region of interest" description="Disordered" evidence="1">
    <location>
        <begin position="33"/>
        <end position="60"/>
    </location>
</feature>
<dbReference type="InterPro" id="IPR027267">
    <property type="entry name" value="AH/BAR_dom_sf"/>
</dbReference>
<dbReference type="GO" id="GO:0030833">
    <property type="term" value="P:regulation of actin filament polymerization"/>
    <property type="evidence" value="ECO:0007669"/>
    <property type="project" value="TreeGrafter"/>
</dbReference>
<dbReference type="GO" id="GO:0055037">
    <property type="term" value="C:recycling endosome"/>
    <property type="evidence" value="ECO:0007669"/>
    <property type="project" value="TreeGrafter"/>
</dbReference>
<dbReference type="SUPFAM" id="SSF103657">
    <property type="entry name" value="BAR/IMD domain-like"/>
    <property type="match status" value="1"/>
</dbReference>
<dbReference type="PANTHER" id="PTHR15735:SF4">
    <property type="entry name" value="F-BAR AND DOUBLE SH3 DOMAINS PROTEIN 1"/>
    <property type="match status" value="1"/>
</dbReference>
<name>A0A9Q0I8A4_9TELE</name>
<sequence>NLNCSLNVTSSEERDISQYAELSHTCQRLLKAGGASTRGTSVEMQPPPRKLKSTAHSSEKLLETSAVPRMSEQKEARRTEHGIFYFRTGLQKMSTKLSSRLKDCDDRLHEVRNEYLLSLAAVNAHLHHYYTAQLPHIMERMDGDVYDQLRGHFTLLCDTEMSVTRERNVQHFLQEALSFSTTPPRLAFQPNVCDVVNVLQEVCDAGGESALKKEARKWANKVAKDYKIISHGTRALQSLESRVELLPKETGLSVEQRMAE</sequence>
<protein>
    <submittedName>
        <fullName evidence="2">Uncharacterized protein</fullName>
    </submittedName>
</protein>
<dbReference type="OrthoDB" id="8950968at2759"/>
<accession>A0A9Q0I8A4</accession>